<dbReference type="Proteomes" id="UP000217889">
    <property type="component" value="Chromosome"/>
</dbReference>
<gene>
    <name evidence="1" type="ORF">CFK41_02150</name>
</gene>
<keyword evidence="2" id="KW-1185">Reference proteome</keyword>
<proteinExistence type="predicted"/>
<evidence type="ECO:0000313" key="2">
    <source>
        <dbReference type="Proteomes" id="UP000217889"/>
    </source>
</evidence>
<dbReference type="EMBL" id="CP023564">
    <property type="protein sequence ID" value="ATG53710.1"/>
    <property type="molecule type" value="Genomic_DNA"/>
</dbReference>
<evidence type="ECO:0008006" key="3">
    <source>
        <dbReference type="Google" id="ProtNLM"/>
    </source>
</evidence>
<dbReference type="NCBIfam" id="TIGR01552">
    <property type="entry name" value="phd_fam"/>
    <property type="match status" value="1"/>
</dbReference>
<name>A0A291GU58_9MICO</name>
<dbReference type="OrthoDB" id="3268180at2"/>
<dbReference type="AlphaFoldDB" id="A0A291GU58"/>
<evidence type="ECO:0000313" key="1">
    <source>
        <dbReference type="EMBL" id="ATG53710.1"/>
    </source>
</evidence>
<dbReference type="KEGG" id="bgg:CFK41_02150"/>
<organism evidence="1 2">
    <name type="scientific">Brachybacterium ginsengisoli</name>
    <dbReference type="NCBI Taxonomy" id="1331682"/>
    <lineage>
        <taxon>Bacteria</taxon>
        <taxon>Bacillati</taxon>
        <taxon>Actinomycetota</taxon>
        <taxon>Actinomycetes</taxon>
        <taxon>Micrococcales</taxon>
        <taxon>Dermabacteraceae</taxon>
        <taxon>Brachybacterium</taxon>
    </lineage>
</organism>
<reference evidence="1 2" key="1">
    <citation type="journal article" date="2014" name="Int. J. Syst. Evol. Microbiol.">
        <title>Brachybacterium ginsengisoli sp. nov., isolated from soil of a ginseng field.</title>
        <authorList>
            <person name="Hoang V.A."/>
            <person name="Kim Y.J."/>
            <person name="Nguyen N.L."/>
            <person name="Yang D.C."/>
        </authorList>
    </citation>
    <scope>NUCLEOTIDE SEQUENCE [LARGE SCALE GENOMIC DNA]</scope>
    <source>
        <strain evidence="1 2">DCY80</strain>
    </source>
</reference>
<sequence>MPDMTSTALVTTARFRAQLSEYLERANRQPITIASRGARARGVLVSREFFERACIALGDEPYASPPQSRLDEIMEDAMRLLGDL</sequence>
<protein>
    <recommendedName>
        <fullName evidence="3">Antitoxin</fullName>
    </recommendedName>
</protein>
<dbReference type="RefSeq" id="WP_096798189.1">
    <property type="nucleotide sequence ID" value="NZ_CP023564.1"/>
</dbReference>
<accession>A0A291GU58</accession>